<dbReference type="Gene3D" id="3.80.10.10">
    <property type="entry name" value="Ribonuclease Inhibitor"/>
    <property type="match status" value="1"/>
</dbReference>
<keyword evidence="2" id="KW-1185">Reference proteome</keyword>
<gene>
    <name evidence="1" type="ORF">V5O48_007103</name>
</gene>
<dbReference type="SUPFAM" id="SSF52047">
    <property type="entry name" value="RNI-like"/>
    <property type="match status" value="1"/>
</dbReference>
<dbReference type="Proteomes" id="UP001465976">
    <property type="component" value="Unassembled WGS sequence"/>
</dbReference>
<evidence type="ECO:0000313" key="1">
    <source>
        <dbReference type="EMBL" id="KAL0574863.1"/>
    </source>
</evidence>
<dbReference type="InterPro" id="IPR032675">
    <property type="entry name" value="LRR_dom_sf"/>
</dbReference>
<protein>
    <recommendedName>
        <fullName evidence="3">F-box domain-containing protein</fullName>
    </recommendedName>
</protein>
<sequence>MTDKLTTAPAELLYRIAKLVHADDPNDLNNLLYVNKTFSHIVIPIKYRTLHFDSYLLLHKAAPMLDSADTDRRDLYKSAPRKVVIGYEGSYVAHGDGWDYDRTISIISRFTSIETLLLSYLDDFPYYKLTEWLLKMPTLTRLEVMCNPHRGFLPKYYIPDIPTTFPNLTRLFVSDLEWSTMDGFTDQSTSVMAHISSLSTLRSITMDVHSWVCLSKGRWSDTLAVSSMLEEIVIYPGKDISVAEMRSHQWVRGLFRALRRCAASLHILRIELPQKIEGFNCEIVNLPQLSVLVGPEGITDKLALDGPLTVYWVTSGGKCLEVPRWEQLWPTIGNPDSMRMLRVGVWNTRALRLFDVLSCVPQLEELSLCSSTALTKQGLLDFGEAFKLCQCLREVTILVPPEPSISDDHDIIQIAASWREMVPNMETICLDTQVTWNYRYDWKGDAYGWKPRHLPWWPTTHANLPSGLSDLVPPGHDAGPYGNID</sequence>
<accession>A0ABR3FHW3</accession>
<evidence type="ECO:0008006" key="3">
    <source>
        <dbReference type="Google" id="ProtNLM"/>
    </source>
</evidence>
<organism evidence="1 2">
    <name type="scientific">Marasmius crinis-equi</name>
    <dbReference type="NCBI Taxonomy" id="585013"/>
    <lineage>
        <taxon>Eukaryota</taxon>
        <taxon>Fungi</taxon>
        <taxon>Dikarya</taxon>
        <taxon>Basidiomycota</taxon>
        <taxon>Agaricomycotina</taxon>
        <taxon>Agaricomycetes</taxon>
        <taxon>Agaricomycetidae</taxon>
        <taxon>Agaricales</taxon>
        <taxon>Marasmiineae</taxon>
        <taxon>Marasmiaceae</taxon>
        <taxon>Marasmius</taxon>
    </lineage>
</organism>
<name>A0ABR3FHW3_9AGAR</name>
<proteinExistence type="predicted"/>
<dbReference type="EMBL" id="JBAHYK010000358">
    <property type="protein sequence ID" value="KAL0574863.1"/>
    <property type="molecule type" value="Genomic_DNA"/>
</dbReference>
<evidence type="ECO:0000313" key="2">
    <source>
        <dbReference type="Proteomes" id="UP001465976"/>
    </source>
</evidence>
<reference evidence="1 2" key="1">
    <citation type="submission" date="2024-02" db="EMBL/GenBank/DDBJ databases">
        <title>A draft genome for the cacao thread blight pathogen Marasmius crinis-equi.</title>
        <authorList>
            <person name="Cohen S.P."/>
            <person name="Baruah I.K."/>
            <person name="Amoako-Attah I."/>
            <person name="Bukari Y."/>
            <person name="Meinhardt L.W."/>
            <person name="Bailey B.A."/>
        </authorList>
    </citation>
    <scope>NUCLEOTIDE SEQUENCE [LARGE SCALE GENOMIC DNA]</scope>
    <source>
        <strain evidence="1 2">GH-76</strain>
    </source>
</reference>
<comment type="caution">
    <text evidence="1">The sequence shown here is derived from an EMBL/GenBank/DDBJ whole genome shotgun (WGS) entry which is preliminary data.</text>
</comment>